<dbReference type="Pfam" id="PF00082">
    <property type="entry name" value="Peptidase_S8"/>
    <property type="match status" value="1"/>
</dbReference>
<evidence type="ECO:0000259" key="8">
    <source>
        <dbReference type="PROSITE" id="PS51208"/>
    </source>
</evidence>
<dbReference type="Pfam" id="PF03797">
    <property type="entry name" value="Autotransporter"/>
    <property type="match status" value="1"/>
</dbReference>
<dbReference type="InterPro" id="IPR013425">
    <property type="entry name" value="Autotrns_rpt"/>
</dbReference>
<evidence type="ECO:0000256" key="4">
    <source>
        <dbReference type="ARBA" id="ARBA00022801"/>
    </source>
</evidence>
<dbReference type="GO" id="GO:0006508">
    <property type="term" value="P:proteolysis"/>
    <property type="evidence" value="ECO:0007669"/>
    <property type="project" value="UniProtKB-KW"/>
</dbReference>
<dbReference type="InterPro" id="IPR000209">
    <property type="entry name" value="Peptidase_S8/S53_dom"/>
</dbReference>
<reference evidence="10" key="1">
    <citation type="submission" date="2016-10" db="EMBL/GenBank/DDBJ databases">
        <authorList>
            <person name="Varghese N."/>
            <person name="Submissions S."/>
        </authorList>
    </citation>
    <scope>NUCLEOTIDE SEQUENCE [LARGE SCALE GENOMIC DNA]</scope>
    <source>
        <strain evidence="10">BL47</strain>
    </source>
</reference>
<evidence type="ECO:0000256" key="2">
    <source>
        <dbReference type="ARBA" id="ARBA00022670"/>
    </source>
</evidence>
<evidence type="ECO:0000256" key="1">
    <source>
        <dbReference type="ARBA" id="ARBA00011073"/>
    </source>
</evidence>
<dbReference type="SMART" id="SM00869">
    <property type="entry name" value="Autotransporter"/>
    <property type="match status" value="1"/>
</dbReference>
<dbReference type="InterPro" id="IPR050131">
    <property type="entry name" value="Peptidase_S8_subtilisin-like"/>
</dbReference>
<dbReference type="Proteomes" id="UP000198704">
    <property type="component" value="Unassembled WGS sequence"/>
</dbReference>
<dbReference type="InterPro" id="IPR022398">
    <property type="entry name" value="Peptidase_S8_His-AS"/>
</dbReference>
<feature type="active site" description="Charge relay system" evidence="6 7">
    <location>
        <position position="159"/>
    </location>
</feature>
<name>A0A1H0EJI6_9HYPH</name>
<dbReference type="Gene3D" id="2.40.128.130">
    <property type="entry name" value="Autotransporter beta-domain"/>
    <property type="match status" value="1"/>
</dbReference>
<dbReference type="SUPFAM" id="SSF103515">
    <property type="entry name" value="Autotransporter"/>
    <property type="match status" value="1"/>
</dbReference>
<dbReference type="PROSITE" id="PS51892">
    <property type="entry name" value="SUBTILASE"/>
    <property type="match status" value="1"/>
</dbReference>
<dbReference type="PROSITE" id="PS51208">
    <property type="entry name" value="AUTOTRANSPORTER"/>
    <property type="match status" value="1"/>
</dbReference>
<dbReference type="InterPro" id="IPR012332">
    <property type="entry name" value="Autotransporter_pectin_lyase_C"/>
</dbReference>
<dbReference type="Gene3D" id="3.40.50.200">
    <property type="entry name" value="Peptidase S8/S53 domain"/>
    <property type="match status" value="1"/>
</dbReference>
<feature type="active site" description="Charge relay system" evidence="6 7">
    <location>
        <position position="376"/>
    </location>
</feature>
<dbReference type="GO" id="GO:0004252">
    <property type="term" value="F:serine-type endopeptidase activity"/>
    <property type="evidence" value="ECO:0007669"/>
    <property type="project" value="UniProtKB-UniRule"/>
</dbReference>
<dbReference type="NCBIfam" id="TIGR02601">
    <property type="entry name" value="autotrns_rpt"/>
    <property type="match status" value="7"/>
</dbReference>
<dbReference type="Gene3D" id="2.160.20.20">
    <property type="match status" value="1"/>
</dbReference>
<dbReference type="PANTHER" id="PTHR43806">
    <property type="entry name" value="PEPTIDASE S8"/>
    <property type="match status" value="1"/>
</dbReference>
<evidence type="ECO:0000256" key="6">
    <source>
        <dbReference type="PIRSR" id="PIRSR615500-1"/>
    </source>
</evidence>
<keyword evidence="2 7" id="KW-0645">Protease</keyword>
<dbReference type="PANTHER" id="PTHR43806:SF11">
    <property type="entry name" value="CEREVISIN-RELATED"/>
    <property type="match status" value="1"/>
</dbReference>
<dbReference type="InterPro" id="IPR023827">
    <property type="entry name" value="Peptidase_S8_Asp-AS"/>
</dbReference>
<evidence type="ECO:0000256" key="5">
    <source>
        <dbReference type="ARBA" id="ARBA00022825"/>
    </source>
</evidence>
<organism evidence="9 10">
    <name type="scientific">Methylobacterium phyllostachyos</name>
    <dbReference type="NCBI Taxonomy" id="582672"/>
    <lineage>
        <taxon>Bacteria</taxon>
        <taxon>Pseudomonadati</taxon>
        <taxon>Pseudomonadota</taxon>
        <taxon>Alphaproteobacteria</taxon>
        <taxon>Hyphomicrobiales</taxon>
        <taxon>Methylobacteriaceae</taxon>
        <taxon>Methylobacterium</taxon>
    </lineage>
</organism>
<dbReference type="InterPro" id="IPR011050">
    <property type="entry name" value="Pectin_lyase_fold/virulence"/>
</dbReference>
<dbReference type="PROSITE" id="PS00136">
    <property type="entry name" value="SUBTILASE_ASP"/>
    <property type="match status" value="1"/>
</dbReference>
<comment type="similarity">
    <text evidence="1 7">Belongs to the peptidase S8 family.</text>
</comment>
<dbReference type="SUPFAM" id="SSF52743">
    <property type="entry name" value="Subtilisin-like"/>
    <property type="match status" value="1"/>
</dbReference>
<feature type="active site" description="Charge relay system" evidence="6 7">
    <location>
        <position position="91"/>
    </location>
</feature>
<evidence type="ECO:0000313" key="10">
    <source>
        <dbReference type="Proteomes" id="UP000198704"/>
    </source>
</evidence>
<dbReference type="STRING" id="582672.SAMN05216360_111211"/>
<dbReference type="EMBL" id="FNHS01000011">
    <property type="protein sequence ID" value="SDN82647.1"/>
    <property type="molecule type" value="Genomic_DNA"/>
</dbReference>
<dbReference type="InterPro" id="IPR015500">
    <property type="entry name" value="Peptidase_S8_subtilisin-rel"/>
</dbReference>
<dbReference type="PROSITE" id="PS00138">
    <property type="entry name" value="SUBTILASE_SER"/>
    <property type="match status" value="1"/>
</dbReference>
<dbReference type="PRINTS" id="PR00723">
    <property type="entry name" value="SUBTILISIN"/>
</dbReference>
<dbReference type="InterPro" id="IPR005546">
    <property type="entry name" value="Autotransporte_beta"/>
</dbReference>
<accession>A0A1H0EJI6</accession>
<protein>
    <submittedName>
        <fullName evidence="9">Autotransporter-associated beta strand repeat-containing protein</fullName>
    </submittedName>
</protein>
<keyword evidence="10" id="KW-1185">Reference proteome</keyword>
<evidence type="ECO:0000256" key="3">
    <source>
        <dbReference type="ARBA" id="ARBA00022729"/>
    </source>
</evidence>
<keyword evidence="4 7" id="KW-0378">Hydrolase</keyword>
<feature type="domain" description="Autotransporter" evidence="8">
    <location>
        <begin position="1667"/>
        <end position="1956"/>
    </location>
</feature>
<dbReference type="InterPro" id="IPR036852">
    <property type="entry name" value="Peptidase_S8/S53_dom_sf"/>
</dbReference>
<proteinExistence type="inferred from homology"/>
<dbReference type="InterPro" id="IPR034061">
    <property type="entry name" value="Peptidases_S8_Autotransporter"/>
</dbReference>
<dbReference type="Pfam" id="PF12951">
    <property type="entry name" value="PATR"/>
    <property type="match status" value="8"/>
</dbReference>
<keyword evidence="3" id="KW-0732">Signal</keyword>
<keyword evidence="5 7" id="KW-0720">Serine protease</keyword>
<gene>
    <name evidence="9" type="ORF">SAMN05216360_111211</name>
</gene>
<dbReference type="InterPro" id="IPR036709">
    <property type="entry name" value="Autotransporte_beta_dom_sf"/>
</dbReference>
<sequence>MCKDTESPLFVSEKRRLRDSVLSISWRASLGLAVLGWSGPNPALAQSAVSTDPESWRTPEYRADWGLDAMRAADAYAAGYTGLGVTVGVVDSGIYIAHPEFADGRVKPLTITGTFGSDGYYFMNGSGAPDDRSPQLSFFDKGEPYTVPGTYDPAVNDPHGTHVTGSIAASRNGVGMHGVAFDASVYVANTHTTDEGNYGANADYAYFKNAYGSLAAAGARAINSSWGSPPPTDNYNTIPGLRQAYTKFDGQLGYVDALSDVAKQYGIIQVFAAGNTGWDNPNVRSSLPYFRPEIEKNWLAVGAADRGINKSTDPDDVILAGFSNRAGVAKYWYVVAPGEDINSTVPTYTRSAVWNANEWGIDPNHQTGYTTVGGTSMAAPHATGALAVIMQRYPYMTNTQARDVLLTTAYHRDAVDGVPDANPNAPNAVWGWGLIDLDKAMRGPGQFLGSVAANLPAGVKDTWSNDISEDALIQRKQENDAEAATWATRKATLDSRLQTPVLTAGLPASRTALDGVVSALRNGSESGITNAIKAANDDPVANQVLATFIRSNGYDSVWPLTDPAYASARTDVGNLLNSYISGLTSADYDSTIAQIVRDWQNESRFEPLRIAAFADIPTQGSLIKLGDGTLTLSGTNTFSGGVTFAGGTLSVARDANLGAAGGPLAFDGGTLQITGTAFTATTRPITWGQNGGGLDIADPANTFTLAQALSGPGGLTKLGAGTLALAGTNTYTGATTLAEGTLLAQGGQAIGDLSAVTIAAGATLALADGETIGSLAGQGRVALVSARLTAGGDNTSTTFAGTLDGTGGLTKAGAGTLTLTGASTYTGGTTIAAGTLSAANAAALGTSVATVTAGGTLDVNSVTLANALTLAGTGAGGVGALTGTGTAGVSGAITLAGNAALGGSGTLTLSGTIGDGGNGYGLSKVGTGTAILTGANTYTGTTTISGGTLALAGAGSLSAASGVALATGARFDIAGLAGAGTTIAGLVDTAAGQAGTVTLGSKTLTLADASGSFGGSIAGTGGLTLTAGTQTLTGTSTYSGRTTIAGGTLALAGAGSLGAASGVALATGARFDIAGLAGAGTTIASLSDTAAGQAGTVALGAKTLTIASASGSFGGGISGTGSLSLTGGTQALTGASTYSGGTTIAAGALSVANAAALGTGAATVAAAATLDVNSVTIANTLTLAGTGAGGVGALTGTGTAGVSGAITLAGNAALGGSGTLTLSGPIGDGGNGYGLSKIGTGTAILTGASSYTGATTIWGGTLALAGAGSLGASGVALAAGARFDIAGLAGAGTTIAGLADAAGEAGTVTLGSKTLTLADASGSFSGSIAGTGGLSLTGGRQILTGTSTYTGATTVADATLEIDGVLSASEVTVRRGGTLSGTGKIGDPLIEAGGRLAPGSAAAIGTLAIHGPLTFAPGAFYTVRITPTANDRTDVTGPVTIQGGTVQVLAGSGTYTPALRYTLLTATGGITGTFTSLQTTSNLAFLTPSLSYETHGIALGFAQTAPLTSVATSPNQARIAGALNGTGPTVTSTPTTAGGAPAVTTSVSATGTVTTAVSTGTGTTTVVSSPAAQVTTALLNQTASGAVRALNSLSGEIQGSAASVRAQTAVAAQGSLLEHLRFGAGPAGGLGLTGAAGQRFAPGTTLTAGYAALTPDEPATGLVPVRPLAPRYAVWGQAFGVFGSSDATRNTARLTRETGGFVLGAETGPGVLGDGLGAVLDGWRFGVAGGTSVTQFDATTRQSSGRIEGSFGGAYINGTLGPVQVRLGALYGRDALDTRRTVLFPGFSQAVSGRAGGSTLQGFGEIGYRIGGAERYVEPFVGGAVLRMRRDGFTETGGSAALAAFGRTDLIETATAGVQAQAVVADLFGGAGPLLAQGLIGYRRAFGDVAPAALVTFRGSTAFRTAGAPLAPDAAVASAGLDWAVARGTVVGLSYDGQLGVRTREHAIKASLSYRW</sequence>
<dbReference type="PROSITE" id="PS00137">
    <property type="entry name" value="SUBTILASE_HIS"/>
    <property type="match status" value="1"/>
</dbReference>
<dbReference type="SUPFAM" id="SSF51126">
    <property type="entry name" value="Pectin lyase-like"/>
    <property type="match status" value="3"/>
</dbReference>
<evidence type="ECO:0000256" key="7">
    <source>
        <dbReference type="PROSITE-ProRule" id="PRU01240"/>
    </source>
</evidence>
<dbReference type="CDD" id="cd04848">
    <property type="entry name" value="Peptidases_S8_Autotransporter_serine_protease_like"/>
    <property type="match status" value="1"/>
</dbReference>
<evidence type="ECO:0000313" key="9">
    <source>
        <dbReference type="EMBL" id="SDN82647.1"/>
    </source>
</evidence>
<dbReference type="InterPro" id="IPR023828">
    <property type="entry name" value="Peptidase_S8_Ser-AS"/>
</dbReference>